<feature type="domain" description="Type I restriction modification DNA specificity" evidence="4">
    <location>
        <begin position="86"/>
        <end position="213"/>
    </location>
</feature>
<proteinExistence type="inferred from homology"/>
<dbReference type="PANTHER" id="PTHR30408:SF12">
    <property type="entry name" value="TYPE I RESTRICTION ENZYME MJAVIII SPECIFICITY SUBUNIT"/>
    <property type="match status" value="1"/>
</dbReference>
<gene>
    <name evidence="5" type="ordered locus">Palpr_1958</name>
</gene>
<keyword evidence="2" id="KW-0680">Restriction system</keyword>
<accession>E4T5V3</accession>
<comment type="similarity">
    <text evidence="1">Belongs to the type-I restriction system S methylase family.</text>
</comment>
<evidence type="ECO:0000313" key="5">
    <source>
        <dbReference type="EMBL" id="ADQ80097.1"/>
    </source>
</evidence>
<dbReference type="REBASE" id="46858">
    <property type="entry name" value="S.PprWB4ORF1956P"/>
</dbReference>
<evidence type="ECO:0000256" key="1">
    <source>
        <dbReference type="ARBA" id="ARBA00010923"/>
    </source>
</evidence>
<dbReference type="STRING" id="694427.Palpr_1958"/>
<evidence type="ECO:0000256" key="3">
    <source>
        <dbReference type="ARBA" id="ARBA00023125"/>
    </source>
</evidence>
<dbReference type="Gene3D" id="3.90.220.20">
    <property type="entry name" value="DNA methylase specificity domains"/>
    <property type="match status" value="2"/>
</dbReference>
<dbReference type="GO" id="GO:0009307">
    <property type="term" value="P:DNA restriction-modification system"/>
    <property type="evidence" value="ECO:0007669"/>
    <property type="project" value="UniProtKB-KW"/>
</dbReference>
<dbReference type="eggNOG" id="COG0732">
    <property type="taxonomic scope" value="Bacteria"/>
</dbReference>
<dbReference type="InterPro" id="IPR052021">
    <property type="entry name" value="Type-I_RS_S_subunit"/>
</dbReference>
<dbReference type="PANTHER" id="PTHR30408">
    <property type="entry name" value="TYPE-1 RESTRICTION ENZYME ECOKI SPECIFICITY PROTEIN"/>
    <property type="match status" value="1"/>
</dbReference>
<feature type="domain" description="Type I restriction modification DNA specificity" evidence="4">
    <location>
        <begin position="244"/>
        <end position="416"/>
    </location>
</feature>
<dbReference type="KEGG" id="ppn:Palpr_1958"/>
<dbReference type="GO" id="GO:0003677">
    <property type="term" value="F:DNA binding"/>
    <property type="evidence" value="ECO:0007669"/>
    <property type="project" value="UniProtKB-KW"/>
</dbReference>
<reference evidence="5 6" key="2">
    <citation type="journal article" date="2011" name="Stand. Genomic Sci.">
        <title>Complete genome sequence of Paludibacter propionicigenes type strain (WB4).</title>
        <authorList>
            <person name="Gronow S."/>
            <person name="Munk C."/>
            <person name="Lapidus A."/>
            <person name="Nolan M."/>
            <person name="Lucas S."/>
            <person name="Hammon N."/>
            <person name="Deshpande S."/>
            <person name="Cheng J.F."/>
            <person name="Tapia R."/>
            <person name="Han C."/>
            <person name="Goodwin L."/>
            <person name="Pitluck S."/>
            <person name="Liolios K."/>
            <person name="Ivanova N."/>
            <person name="Mavromatis K."/>
            <person name="Mikhailova N."/>
            <person name="Pati A."/>
            <person name="Chen A."/>
            <person name="Palaniappan K."/>
            <person name="Land M."/>
            <person name="Hauser L."/>
            <person name="Chang Y.J."/>
            <person name="Jeffries C.D."/>
            <person name="Brambilla E."/>
            <person name="Rohde M."/>
            <person name="Goker M."/>
            <person name="Detter J.C."/>
            <person name="Woyke T."/>
            <person name="Bristow J."/>
            <person name="Eisen J.A."/>
            <person name="Markowitz V."/>
            <person name="Hugenholtz P."/>
            <person name="Kyrpides N.C."/>
            <person name="Klenk H.P."/>
        </authorList>
    </citation>
    <scope>NUCLEOTIDE SEQUENCE [LARGE SCALE GENOMIC DNA]</scope>
    <source>
        <strain evidence="6">DSM 17365 / JCM 13257 / WB4</strain>
    </source>
</reference>
<evidence type="ECO:0000256" key="2">
    <source>
        <dbReference type="ARBA" id="ARBA00022747"/>
    </source>
</evidence>
<evidence type="ECO:0000313" key="6">
    <source>
        <dbReference type="Proteomes" id="UP000008718"/>
    </source>
</evidence>
<dbReference type="CDD" id="cd17265">
    <property type="entry name" value="RMtype1_S_Eco4255III-TRD2-CR2_like"/>
    <property type="match status" value="1"/>
</dbReference>
<dbReference type="Pfam" id="PF01420">
    <property type="entry name" value="Methylase_S"/>
    <property type="match status" value="2"/>
</dbReference>
<keyword evidence="3" id="KW-0238">DNA-binding</keyword>
<dbReference type="OrthoDB" id="2234796at2"/>
<dbReference type="Proteomes" id="UP000008718">
    <property type="component" value="Chromosome"/>
</dbReference>
<sequence>MNKDNKIVPKLRFPEFQFSKEWILEPFSEIYSFLGTNSFTRDNLNYRDGNIKNIHYGDIHTKFNSHFDITKEIVPFVNLDITVEKIKEEFFCKEGDIIFADASEDLADVGKSIEIIYLNNEKILSGLHTLLARQKDSKLRTGFGGHLFKSSSIRTQIQKESQGAKVLGISATRLSNISVYYPENKDEQQKIASCLSSLDELIAAHTYKLEALKDHKKGLMQQLFPAEGETVPKLRFKEFEGDGEWVETTLNKLGNLIGGLTYSPNDIRNEGLLVLRSSNIQNGLIDLNDCVYVTTEVKGANLIQPNDILICVRNGSKSLIGKNAIIPKDIPFATHGAFMTVFRAYQPSFIFQLFQTDLYSNQVKADLGATINSINGSNLLKYKFIVPQPNEQQKIANFLSSIDDEIAAQVQKIEGLKEHKKGLMQGLFPVINE</sequence>
<dbReference type="InterPro" id="IPR044946">
    <property type="entry name" value="Restrct_endonuc_typeI_TRD_sf"/>
</dbReference>
<dbReference type="AlphaFoldDB" id="E4T5V3"/>
<evidence type="ECO:0000259" key="4">
    <source>
        <dbReference type="Pfam" id="PF01420"/>
    </source>
</evidence>
<dbReference type="HOGENOM" id="CLU_021095_0_3_10"/>
<dbReference type="RefSeq" id="WP_013445466.1">
    <property type="nucleotide sequence ID" value="NC_014734.1"/>
</dbReference>
<dbReference type="InterPro" id="IPR000055">
    <property type="entry name" value="Restrct_endonuc_typeI_TRD"/>
</dbReference>
<organism evidence="5 6">
    <name type="scientific">Paludibacter propionicigenes (strain DSM 17365 / JCM 13257 / WB4)</name>
    <dbReference type="NCBI Taxonomy" id="694427"/>
    <lineage>
        <taxon>Bacteria</taxon>
        <taxon>Pseudomonadati</taxon>
        <taxon>Bacteroidota</taxon>
        <taxon>Bacteroidia</taxon>
        <taxon>Bacteroidales</taxon>
        <taxon>Paludibacteraceae</taxon>
        <taxon>Paludibacter</taxon>
    </lineage>
</organism>
<dbReference type="SUPFAM" id="SSF116734">
    <property type="entry name" value="DNA methylase specificity domain"/>
    <property type="match status" value="2"/>
</dbReference>
<protein>
    <submittedName>
        <fullName evidence="5">Restriction modification system DNA specificity domain</fullName>
    </submittedName>
</protein>
<keyword evidence="6" id="KW-1185">Reference proteome</keyword>
<dbReference type="EMBL" id="CP002345">
    <property type="protein sequence ID" value="ADQ80097.1"/>
    <property type="molecule type" value="Genomic_DNA"/>
</dbReference>
<name>E4T5V3_PALPW</name>
<reference key="1">
    <citation type="submission" date="2010-11" db="EMBL/GenBank/DDBJ databases">
        <title>The complete genome of Paludibacter propionicigenes DSM 17365.</title>
        <authorList>
            <consortium name="US DOE Joint Genome Institute (JGI-PGF)"/>
            <person name="Lucas S."/>
            <person name="Copeland A."/>
            <person name="Lapidus A."/>
            <person name="Bruce D."/>
            <person name="Goodwin L."/>
            <person name="Pitluck S."/>
            <person name="Kyrpides N."/>
            <person name="Mavromatis K."/>
            <person name="Ivanova N."/>
            <person name="Munk A.C."/>
            <person name="Brettin T."/>
            <person name="Detter J.C."/>
            <person name="Han C."/>
            <person name="Tapia R."/>
            <person name="Land M."/>
            <person name="Hauser L."/>
            <person name="Markowitz V."/>
            <person name="Cheng J.-F."/>
            <person name="Hugenholtz P."/>
            <person name="Woyke T."/>
            <person name="Wu D."/>
            <person name="Gronow S."/>
            <person name="Wellnitz S."/>
            <person name="Brambilla E."/>
            <person name="Klenk H.-P."/>
            <person name="Eisen J.A."/>
        </authorList>
    </citation>
    <scope>NUCLEOTIDE SEQUENCE</scope>
    <source>
        <strain>WB4</strain>
    </source>
</reference>